<feature type="region of interest" description="Disordered" evidence="2">
    <location>
        <begin position="745"/>
        <end position="864"/>
    </location>
</feature>
<feature type="region of interest" description="Disordered" evidence="2">
    <location>
        <begin position="148"/>
        <end position="201"/>
    </location>
</feature>
<reference evidence="5" key="1">
    <citation type="journal article" date="2014" name="PLoS ONE">
        <title>The genome and linkage map of the northern pike (Esox lucius): conserved synteny revealed between the salmonid sister group and the Neoteleostei.</title>
        <authorList>
            <person name="Rondeau E.B."/>
            <person name="Minkley D.R."/>
            <person name="Leong J.S."/>
            <person name="Messmer A.M."/>
            <person name="Jantzen J.R."/>
            <person name="von Schalburg K.R."/>
            <person name="Lemon C."/>
            <person name="Bird N.H."/>
            <person name="Koop B.F."/>
        </authorList>
    </citation>
    <scope>NUCLEOTIDE SEQUENCE</scope>
</reference>
<feature type="compositionally biased region" description="Pro residues" evidence="2">
    <location>
        <begin position="847"/>
        <end position="864"/>
    </location>
</feature>
<dbReference type="PANTHER" id="PTHR16267:SF12">
    <property type="entry name" value="PHOSPHOINOSITIDE 3-KINASE ADAPTER PROTEIN 1"/>
    <property type="match status" value="1"/>
</dbReference>
<dbReference type="InParanoid" id="A0A3P8YXB6"/>
<name>A0A3P8YXB6_ESOLU</name>
<keyword evidence="5" id="KW-1185">Reference proteome</keyword>
<dbReference type="PROSITE" id="PS51376">
    <property type="entry name" value="DBB"/>
    <property type="match status" value="1"/>
</dbReference>
<dbReference type="RefSeq" id="XP_010866213.2">
    <property type="nucleotide sequence ID" value="XM_010867911.4"/>
</dbReference>
<dbReference type="FunCoup" id="A0A3P8YXB6">
    <property type="interactions" value="670"/>
</dbReference>
<dbReference type="OMA" id="YYTSMGE"/>
<keyword evidence="1" id="KW-0597">Phosphoprotein</keyword>
<evidence type="ECO:0000313" key="4">
    <source>
        <dbReference type="Ensembl" id="ENSELUP00000021219.2"/>
    </source>
</evidence>
<feature type="compositionally biased region" description="Low complexity" evidence="2">
    <location>
        <begin position="745"/>
        <end position="778"/>
    </location>
</feature>
<evidence type="ECO:0000256" key="2">
    <source>
        <dbReference type="SAM" id="MobiDB-lite"/>
    </source>
</evidence>
<dbReference type="Bgee" id="ENSELUG00000020327">
    <property type="expression patterns" value="Expressed in head kidney and 12 other cell types or tissues"/>
</dbReference>
<evidence type="ECO:0000256" key="1">
    <source>
        <dbReference type="ARBA" id="ARBA00022553"/>
    </source>
</evidence>
<dbReference type="STRING" id="8010.ENSELUP00000021219"/>
<sequence>MEEVVLLSEPAICEVLIVHSCEAQEWATYLQNILKSSRKFPKRSIVLYAVDYADDLNGWDFTVFHNSKCIVLLLTPTMLDILNATEVLGIFQSFLHPPQRVTALLCGISEEDMPPEWFEDWHSWRRLHAEDEPSLYISTIQESIANSYTKEAQNEAEEETKTEAKTEAKPECDIPLSKDEEREKESCAEPEGAMEETEDVERKIPQNLSTDTTYPACLTVQPNKVLCGDNAKTIFIIFSNKLDNQLKLEVEFSSKDSVSKRVVGVLENDYTISVRAPDMPTGEVSLTLHSYVLPICLRPVTYYTAMGEVSRYLQHATSPIDFLCQAFNITSNTRESLDNLLTESLKCRIPATGLHVFGIRQIEEDDMASYQRQEELPTLLHFAAKHGLKKLTTVLLQCPGALQAYSVMNNNGEYPNTLAERNGYLDLRQFMDEFVETADMLKSHIKESISPEDQEVYESMSNSSRDIIMKCSLNPGCQEDIYESMIGLNSECMEDLYEDMDKASGESLNPEVILRKFFQGMHGATHVEEGTTDEVVGDQIEYPEGSEEEDPYMCATDEIYDTVDENASYLPEILNRPPAPIPRPVSSTDPDEPKTYISRVFSGKEELNPERDLQETGSYNQAMPFGDFVNSSHDPYAGIKTPGQRQLIALQEKVKVGLLSVDDAVREFKAWQLDQDRRSQSLRYQQENLTRLRNSITRRQKEKEKFGKEMGLEITAPLQRGRPWGSSIAMECSLYEPTPQVVATPPVVTRPIQRGTWQTGSTSSTSSSGSNRLSTHSTISYSSGTEPDFEDTADFPSLPPPPPRPPRNPEAVPLPPPPRIPSRLPDRASERLPPERYISCPSRALPQKPPQRPTYPPPIPRRTR</sequence>
<reference evidence="4" key="4">
    <citation type="submission" date="2025-09" db="UniProtKB">
        <authorList>
            <consortium name="Ensembl"/>
        </authorList>
    </citation>
    <scope>IDENTIFICATION</scope>
</reference>
<dbReference type="Pfam" id="PF18567">
    <property type="entry name" value="TIR_3"/>
    <property type="match status" value="1"/>
</dbReference>
<accession>A0A3P8YXB6</accession>
<dbReference type="PANTHER" id="PTHR16267">
    <property type="entry name" value="BANK1/PIK3AP1 FAMILY MEMBER"/>
    <property type="match status" value="1"/>
</dbReference>
<dbReference type="OrthoDB" id="8192811at2759"/>
<dbReference type="GeneTree" id="ENSGT00390000008787"/>
<dbReference type="Pfam" id="PF14545">
    <property type="entry name" value="DBB"/>
    <property type="match status" value="1"/>
</dbReference>
<dbReference type="GO" id="GO:0036312">
    <property type="term" value="F:phosphatidylinositol 3-kinase regulatory subunit binding"/>
    <property type="evidence" value="ECO:0007669"/>
    <property type="project" value="TreeGrafter"/>
</dbReference>
<dbReference type="GO" id="GO:0005102">
    <property type="term" value="F:signaling receptor binding"/>
    <property type="evidence" value="ECO:0007669"/>
    <property type="project" value="TreeGrafter"/>
</dbReference>
<evidence type="ECO:0000313" key="5">
    <source>
        <dbReference type="Proteomes" id="UP000265140"/>
    </source>
</evidence>
<gene>
    <name evidence="4" type="primary">PIK3AP1</name>
</gene>
<dbReference type="Gene3D" id="3.40.50.10140">
    <property type="entry name" value="Toll/interleukin-1 receptor homology (TIR) domain"/>
    <property type="match status" value="1"/>
</dbReference>
<organism evidence="4 5">
    <name type="scientific">Esox lucius</name>
    <name type="common">Northern pike</name>
    <dbReference type="NCBI Taxonomy" id="8010"/>
    <lineage>
        <taxon>Eukaryota</taxon>
        <taxon>Metazoa</taxon>
        <taxon>Chordata</taxon>
        <taxon>Craniata</taxon>
        <taxon>Vertebrata</taxon>
        <taxon>Euteleostomi</taxon>
        <taxon>Actinopterygii</taxon>
        <taxon>Neopterygii</taxon>
        <taxon>Teleostei</taxon>
        <taxon>Protacanthopterygii</taxon>
        <taxon>Esociformes</taxon>
        <taxon>Esocidae</taxon>
        <taxon>Esox</taxon>
    </lineage>
</organism>
<dbReference type="InterPro" id="IPR052446">
    <property type="entry name" value="B-cell_PI3K-Signaling_Adptrs"/>
</dbReference>
<protein>
    <recommendedName>
        <fullName evidence="3">DBB domain-containing protein</fullName>
    </recommendedName>
</protein>
<reference evidence="4" key="2">
    <citation type="submission" date="2020-02" db="EMBL/GenBank/DDBJ databases">
        <title>Esox lucius (northern pike) genome, fEsoLuc1, primary haplotype.</title>
        <authorList>
            <person name="Myers G."/>
            <person name="Karagic N."/>
            <person name="Meyer A."/>
            <person name="Pippel M."/>
            <person name="Reichard M."/>
            <person name="Winkler S."/>
            <person name="Tracey A."/>
            <person name="Sims Y."/>
            <person name="Howe K."/>
            <person name="Rhie A."/>
            <person name="Formenti G."/>
            <person name="Durbin R."/>
            <person name="Fedrigo O."/>
            <person name="Jarvis E.D."/>
        </authorList>
    </citation>
    <scope>NUCLEOTIDE SEQUENCE [LARGE SCALE GENOMIC DNA]</scope>
</reference>
<dbReference type="Proteomes" id="UP000265140">
    <property type="component" value="Chromosome 6"/>
</dbReference>
<dbReference type="GeneID" id="105008577"/>
<dbReference type="GO" id="GO:0005829">
    <property type="term" value="C:cytosol"/>
    <property type="evidence" value="ECO:0007669"/>
    <property type="project" value="TreeGrafter"/>
</dbReference>
<dbReference type="Ensembl" id="ENSELUT00000031960.3">
    <property type="protein sequence ID" value="ENSELUP00000021219.2"/>
    <property type="gene ID" value="ENSELUG00000020327.3"/>
</dbReference>
<evidence type="ECO:0000259" key="3">
    <source>
        <dbReference type="PROSITE" id="PS51376"/>
    </source>
</evidence>
<reference evidence="4" key="3">
    <citation type="submission" date="2025-08" db="UniProtKB">
        <authorList>
            <consortium name="Ensembl"/>
        </authorList>
    </citation>
    <scope>IDENTIFICATION</scope>
</reference>
<proteinExistence type="predicted"/>
<feature type="region of interest" description="Disordered" evidence="2">
    <location>
        <begin position="573"/>
        <end position="593"/>
    </location>
</feature>
<dbReference type="SMART" id="SM01282">
    <property type="entry name" value="DBB"/>
    <property type="match status" value="1"/>
</dbReference>
<feature type="compositionally biased region" description="Pro residues" evidence="2">
    <location>
        <begin position="797"/>
        <end position="820"/>
    </location>
</feature>
<dbReference type="InterPro" id="IPR035897">
    <property type="entry name" value="Toll_tir_struct_dom_sf"/>
</dbReference>
<dbReference type="InterPro" id="IPR017893">
    <property type="entry name" value="DBB_domain"/>
</dbReference>
<dbReference type="AlphaFoldDB" id="A0A3P8YXB6"/>
<feature type="domain" description="DBB" evidence="3">
    <location>
        <begin position="220"/>
        <end position="357"/>
    </location>
</feature>
<dbReference type="InterPro" id="IPR041340">
    <property type="entry name" value="PIK3AP1_TIR"/>
</dbReference>
<feature type="compositionally biased region" description="Basic and acidic residues" evidence="2">
    <location>
        <begin position="824"/>
        <end position="834"/>
    </location>
</feature>
<feature type="compositionally biased region" description="Basic and acidic residues" evidence="2">
    <location>
        <begin position="159"/>
        <end position="187"/>
    </location>
</feature>